<evidence type="ECO:0000313" key="1">
    <source>
        <dbReference type="EMBL" id="CAA2634035.1"/>
    </source>
</evidence>
<reference evidence="1 2" key="1">
    <citation type="submission" date="2019-12" db="EMBL/GenBank/DDBJ databases">
        <authorList>
            <person name="Scholz U."/>
            <person name="Mascher M."/>
            <person name="Fiebig A."/>
        </authorList>
    </citation>
    <scope>NUCLEOTIDE SEQUENCE</scope>
</reference>
<sequence length="62" mass="6977">MPGKRLVYIEAQVNKEIIVAMLDNGATSNFYFSRRSLKNRPQATTTQPLARVVKGVRTKVGR</sequence>
<keyword evidence="2" id="KW-1185">Reference proteome</keyword>
<dbReference type="Proteomes" id="UP001189122">
    <property type="component" value="Unassembled WGS sequence"/>
</dbReference>
<gene>
    <name evidence="1" type="ORF">SI7747_17019503</name>
</gene>
<dbReference type="AlphaFoldDB" id="A0A7I8JSA1"/>
<dbReference type="EMBL" id="CACRZD030000017">
    <property type="protein sequence ID" value="CAA6673087.1"/>
    <property type="molecule type" value="Genomic_DNA"/>
</dbReference>
<proteinExistence type="predicted"/>
<organism evidence="1">
    <name type="scientific">Spirodela intermedia</name>
    <name type="common">Intermediate duckweed</name>
    <dbReference type="NCBI Taxonomy" id="51605"/>
    <lineage>
        <taxon>Eukaryota</taxon>
        <taxon>Viridiplantae</taxon>
        <taxon>Streptophyta</taxon>
        <taxon>Embryophyta</taxon>
        <taxon>Tracheophyta</taxon>
        <taxon>Spermatophyta</taxon>
        <taxon>Magnoliopsida</taxon>
        <taxon>Liliopsida</taxon>
        <taxon>Araceae</taxon>
        <taxon>Lemnoideae</taxon>
        <taxon>Spirodela</taxon>
    </lineage>
</organism>
<accession>A0A7I8JSA1</accession>
<dbReference type="EMBL" id="LR743604">
    <property type="protein sequence ID" value="CAA2634035.1"/>
    <property type="molecule type" value="Genomic_DNA"/>
</dbReference>
<name>A0A7I8JSA1_SPIIN</name>
<protein>
    <submittedName>
        <fullName evidence="1">Uncharacterized protein</fullName>
    </submittedName>
</protein>
<evidence type="ECO:0000313" key="2">
    <source>
        <dbReference type="Proteomes" id="UP001189122"/>
    </source>
</evidence>